<dbReference type="STRING" id="1218173.BALCAV_0203475"/>
<accession>A0A094XIE9</accession>
<keyword evidence="1" id="KW-0175">Coiled coil</keyword>
<evidence type="ECO:0000256" key="1">
    <source>
        <dbReference type="SAM" id="Coils"/>
    </source>
</evidence>
<dbReference type="Pfam" id="PF07870">
    <property type="entry name" value="DUF1657"/>
    <property type="match status" value="1"/>
</dbReference>
<evidence type="ECO:0000313" key="5">
    <source>
        <dbReference type="Proteomes" id="UP000297014"/>
    </source>
</evidence>
<dbReference type="AlphaFoldDB" id="A0A094XIE9"/>
<sequence>MTVASQIKGTLASLKGVEATLMTISLQAEGHDKRNRFHQASLKTKTVIHELEKRVSELERQEPQYKGN</sequence>
<organism evidence="2 4">
    <name type="scientific">Alkalihalobacillus alcalophilus ATCC 27647 = CGMCC 1.3604</name>
    <dbReference type="NCBI Taxonomy" id="1218173"/>
    <lineage>
        <taxon>Bacteria</taxon>
        <taxon>Bacillati</taxon>
        <taxon>Bacillota</taxon>
        <taxon>Bacilli</taxon>
        <taxon>Bacillales</taxon>
        <taxon>Bacillaceae</taxon>
        <taxon>Alkalihalobacillus</taxon>
    </lineage>
</organism>
<protein>
    <recommendedName>
        <fullName evidence="6">DUF1657 domain-containing protein</fullName>
    </recommendedName>
</protein>
<dbReference type="EMBL" id="ALPT02000008">
    <property type="protein sequence ID" value="KGA98560.1"/>
    <property type="molecule type" value="Genomic_DNA"/>
</dbReference>
<evidence type="ECO:0000313" key="3">
    <source>
        <dbReference type="EMBL" id="THG89177.1"/>
    </source>
</evidence>
<dbReference type="EMBL" id="JALP01000256">
    <property type="protein sequence ID" value="THG89177.1"/>
    <property type="molecule type" value="Genomic_DNA"/>
</dbReference>
<evidence type="ECO:0000313" key="4">
    <source>
        <dbReference type="Proteomes" id="UP000002754"/>
    </source>
</evidence>
<dbReference type="OrthoDB" id="1684731at2"/>
<gene>
    <name evidence="3" type="ORF">AJ85_19180</name>
    <name evidence="2" type="ORF">BALCAV_0203475</name>
</gene>
<reference evidence="2 4" key="1">
    <citation type="journal article" date="2014" name="Genome Announc.">
        <title>Draft Genome Sequence of Bacillus alcalophilus AV1934, a Classic Alkaliphile Isolated from Human Feces in 1934.</title>
        <authorList>
            <person name="Attie O."/>
            <person name="Jayaprakash A."/>
            <person name="Shah H."/>
            <person name="Paulsen I.T."/>
            <person name="Morino M."/>
            <person name="Takahashi Y."/>
            <person name="Narumi I."/>
            <person name="Sachidanandam R."/>
            <person name="Satoh K."/>
            <person name="Ito M."/>
            <person name="Krulwich T.A."/>
        </authorList>
    </citation>
    <scope>NUCLEOTIDE SEQUENCE [LARGE SCALE GENOMIC DNA]</scope>
    <source>
        <strain evidence="2 4">AV1934</strain>
    </source>
</reference>
<dbReference type="Proteomes" id="UP000002754">
    <property type="component" value="Unassembled WGS sequence"/>
</dbReference>
<keyword evidence="4" id="KW-1185">Reference proteome</keyword>
<feature type="coiled-coil region" evidence="1">
    <location>
        <begin position="41"/>
        <end position="68"/>
    </location>
</feature>
<dbReference type="InterPro" id="IPR012452">
    <property type="entry name" value="DUF1657"/>
</dbReference>
<dbReference type="RefSeq" id="WP_004428345.1">
    <property type="nucleotide sequence ID" value="NZ_ALPT02000008.1"/>
</dbReference>
<evidence type="ECO:0008006" key="6">
    <source>
        <dbReference type="Google" id="ProtNLM"/>
    </source>
</evidence>
<comment type="caution">
    <text evidence="2">The sequence shown here is derived from an EMBL/GenBank/DDBJ whole genome shotgun (WGS) entry which is preliminary data.</text>
</comment>
<proteinExistence type="predicted"/>
<name>A0A094XIE9_ALKAL</name>
<reference evidence="3 5" key="2">
    <citation type="submission" date="2014-01" db="EMBL/GenBank/DDBJ databases">
        <title>Draft genome sequencing of Bacillus alcalophilus CGMCC 1.3604.</title>
        <authorList>
            <person name="Yang J."/>
            <person name="Diao L."/>
            <person name="Yang S."/>
        </authorList>
    </citation>
    <scope>NUCLEOTIDE SEQUENCE [LARGE SCALE GENOMIC DNA]</scope>
    <source>
        <strain evidence="3 5">CGMCC 1.3604</strain>
    </source>
</reference>
<dbReference type="Proteomes" id="UP000297014">
    <property type="component" value="Unassembled WGS sequence"/>
</dbReference>
<evidence type="ECO:0000313" key="2">
    <source>
        <dbReference type="EMBL" id="KGA98560.1"/>
    </source>
</evidence>